<sequence>MTIVLEIENLVKQFDKITAVAGVSFSIKSGICFGLLGPNGAGKTTTLEMIEGISRPTAGNIRYKGEAIGERFRHEAGFLFQTTAIQEFLTVKETLKFFESLYTNTVPLQELIDTCSLQDVLQQDNRKLSGGQRQRMLLALALINKPEIVFLDEPTTGLDPQARRNFWDMINAIKNTGKTIILTTHYMEEAELLCDEIAIMDKGKIVEIASTQDMLKTHFDDIIIELPRDEYNRISQPESLVQTKELDKERDLDQGLKSSEKSSGVINTLVLDDKVLIYTVNLHDTLKFLNDSDIDLSHLQVRNRNLEDLFLKLTGNELRG</sequence>
<reference evidence="6" key="1">
    <citation type="submission" date="2018-06" db="EMBL/GenBank/DDBJ databases">
        <authorList>
            <person name="Zhirakovskaya E."/>
        </authorList>
    </citation>
    <scope>NUCLEOTIDE SEQUENCE</scope>
</reference>
<accession>A0A3B0YPX6</accession>
<dbReference type="SUPFAM" id="SSF52540">
    <property type="entry name" value="P-loop containing nucleoside triphosphate hydrolases"/>
    <property type="match status" value="1"/>
</dbReference>
<protein>
    <submittedName>
        <fullName evidence="6">Efflux ABC transporter, ATP-binding protein</fullName>
    </submittedName>
</protein>
<dbReference type="AlphaFoldDB" id="A0A3B0YPX6"/>
<proteinExistence type="inferred from homology"/>
<organism evidence="6">
    <name type="scientific">hydrothermal vent metagenome</name>
    <dbReference type="NCBI Taxonomy" id="652676"/>
    <lineage>
        <taxon>unclassified sequences</taxon>
        <taxon>metagenomes</taxon>
        <taxon>ecological metagenomes</taxon>
    </lineage>
</organism>
<keyword evidence="4 6" id="KW-0067">ATP-binding</keyword>
<feature type="domain" description="ABC transporter" evidence="5">
    <location>
        <begin position="5"/>
        <end position="227"/>
    </location>
</feature>
<evidence type="ECO:0000256" key="3">
    <source>
        <dbReference type="ARBA" id="ARBA00022741"/>
    </source>
</evidence>
<dbReference type="SMART" id="SM00382">
    <property type="entry name" value="AAA"/>
    <property type="match status" value="1"/>
</dbReference>
<evidence type="ECO:0000259" key="5">
    <source>
        <dbReference type="PROSITE" id="PS50893"/>
    </source>
</evidence>
<dbReference type="Gene3D" id="3.40.50.300">
    <property type="entry name" value="P-loop containing nucleotide triphosphate hydrolases"/>
    <property type="match status" value="1"/>
</dbReference>
<dbReference type="InterPro" id="IPR017871">
    <property type="entry name" value="ABC_transporter-like_CS"/>
</dbReference>
<dbReference type="InterPro" id="IPR050763">
    <property type="entry name" value="ABC_transporter_ATP-binding"/>
</dbReference>
<dbReference type="CDD" id="cd03230">
    <property type="entry name" value="ABC_DR_subfamily_A"/>
    <property type="match status" value="1"/>
</dbReference>
<dbReference type="InterPro" id="IPR003439">
    <property type="entry name" value="ABC_transporter-like_ATP-bd"/>
</dbReference>
<gene>
    <name evidence="6" type="ORF">MNBD_GAMMA12-1904</name>
</gene>
<dbReference type="GO" id="GO:0016887">
    <property type="term" value="F:ATP hydrolysis activity"/>
    <property type="evidence" value="ECO:0007669"/>
    <property type="project" value="InterPro"/>
</dbReference>
<name>A0A3B0YPX6_9ZZZZ</name>
<keyword evidence="2" id="KW-0813">Transport</keyword>
<dbReference type="InterPro" id="IPR027417">
    <property type="entry name" value="P-loop_NTPase"/>
</dbReference>
<dbReference type="PROSITE" id="PS50893">
    <property type="entry name" value="ABC_TRANSPORTER_2"/>
    <property type="match status" value="1"/>
</dbReference>
<dbReference type="PROSITE" id="PS00211">
    <property type="entry name" value="ABC_TRANSPORTER_1"/>
    <property type="match status" value="1"/>
</dbReference>
<evidence type="ECO:0000256" key="4">
    <source>
        <dbReference type="ARBA" id="ARBA00022840"/>
    </source>
</evidence>
<dbReference type="Pfam" id="PF00005">
    <property type="entry name" value="ABC_tran"/>
    <property type="match status" value="1"/>
</dbReference>
<evidence type="ECO:0000256" key="1">
    <source>
        <dbReference type="ARBA" id="ARBA00005417"/>
    </source>
</evidence>
<dbReference type="InterPro" id="IPR003593">
    <property type="entry name" value="AAA+_ATPase"/>
</dbReference>
<keyword evidence="3" id="KW-0547">Nucleotide-binding</keyword>
<dbReference type="PANTHER" id="PTHR42711:SF5">
    <property type="entry name" value="ABC TRANSPORTER ATP-BINDING PROTEIN NATA"/>
    <property type="match status" value="1"/>
</dbReference>
<dbReference type="PANTHER" id="PTHR42711">
    <property type="entry name" value="ABC TRANSPORTER ATP-BINDING PROTEIN"/>
    <property type="match status" value="1"/>
</dbReference>
<comment type="similarity">
    <text evidence="1">Belongs to the ABC transporter superfamily.</text>
</comment>
<dbReference type="GO" id="GO:0005524">
    <property type="term" value="F:ATP binding"/>
    <property type="evidence" value="ECO:0007669"/>
    <property type="project" value="UniProtKB-KW"/>
</dbReference>
<evidence type="ECO:0000256" key="2">
    <source>
        <dbReference type="ARBA" id="ARBA00022448"/>
    </source>
</evidence>
<evidence type="ECO:0000313" key="6">
    <source>
        <dbReference type="EMBL" id="VAW82898.1"/>
    </source>
</evidence>
<dbReference type="EMBL" id="UOFL01000256">
    <property type="protein sequence ID" value="VAW82898.1"/>
    <property type="molecule type" value="Genomic_DNA"/>
</dbReference>